<dbReference type="InterPro" id="IPR050153">
    <property type="entry name" value="Metal_Ion_Import_ABC"/>
</dbReference>
<reference evidence="5" key="1">
    <citation type="submission" date="2018-05" db="EMBL/GenBank/DDBJ databases">
        <authorList>
            <person name="Lanie J.A."/>
            <person name="Ng W.-L."/>
            <person name="Kazmierczak K.M."/>
            <person name="Andrzejewski T.M."/>
            <person name="Davidsen T.M."/>
            <person name="Wayne K.J."/>
            <person name="Tettelin H."/>
            <person name="Glass J.I."/>
            <person name="Rusch D."/>
            <person name="Podicherti R."/>
            <person name="Tsui H.-C.T."/>
            <person name="Winkler M.E."/>
        </authorList>
    </citation>
    <scope>NUCLEOTIDE SEQUENCE</scope>
</reference>
<dbReference type="FunFam" id="3.40.50.300:FF:000134">
    <property type="entry name" value="Iron-enterobactin ABC transporter ATP-binding protein"/>
    <property type="match status" value="1"/>
</dbReference>
<sequence>VFNFNNLGRFDCYPRHTGGYSMNDDSQLDPIEGDIETFPRPEKIPIRFDETWFTYNSEPVVRDINFSIMPGEFAAILGPNGSGKTTLMKLALGLLKPSSGRVLLFGEPSDNFTDWHRIGYVPQRTQATESRFPASVREIVEFGAYSGFSPFSMWKSDKDSQVDDAMELAGIRNLADRRVSDLSVGQQQRMLIARSLVRRPDLLVMDEPVAGVDAVGEEQFHLMVRRLNRDLGITIVMVSHDIGAVMREATTCACINQDIVFHGPVHQLDAKSLSDLYGFPVDVLMHDPDHTHR</sequence>
<feature type="domain" description="ABC transporter" evidence="4">
    <location>
        <begin position="46"/>
        <end position="281"/>
    </location>
</feature>
<dbReference type="InterPro" id="IPR017871">
    <property type="entry name" value="ABC_transporter-like_CS"/>
</dbReference>
<dbReference type="CDD" id="cd03235">
    <property type="entry name" value="ABC_Metallic_Cations"/>
    <property type="match status" value="1"/>
</dbReference>
<dbReference type="PANTHER" id="PTHR42734">
    <property type="entry name" value="METAL TRANSPORT SYSTEM ATP-BINDING PROTEIN TM_0124-RELATED"/>
    <property type="match status" value="1"/>
</dbReference>
<dbReference type="PROSITE" id="PS00211">
    <property type="entry name" value="ABC_TRANSPORTER_1"/>
    <property type="match status" value="1"/>
</dbReference>
<evidence type="ECO:0000259" key="4">
    <source>
        <dbReference type="PROSITE" id="PS50893"/>
    </source>
</evidence>
<dbReference type="Pfam" id="PF00005">
    <property type="entry name" value="ABC_tran"/>
    <property type="match status" value="1"/>
</dbReference>
<protein>
    <recommendedName>
        <fullName evidence="4">ABC transporter domain-containing protein</fullName>
    </recommendedName>
</protein>
<evidence type="ECO:0000256" key="3">
    <source>
        <dbReference type="ARBA" id="ARBA00022840"/>
    </source>
</evidence>
<dbReference type="InterPro" id="IPR027417">
    <property type="entry name" value="P-loop_NTPase"/>
</dbReference>
<dbReference type="EMBL" id="UINC01007423">
    <property type="protein sequence ID" value="SVA33240.1"/>
    <property type="molecule type" value="Genomic_DNA"/>
</dbReference>
<keyword evidence="3" id="KW-0067">ATP-binding</keyword>
<dbReference type="SUPFAM" id="SSF52540">
    <property type="entry name" value="P-loop containing nucleoside triphosphate hydrolases"/>
    <property type="match status" value="1"/>
</dbReference>
<evidence type="ECO:0000313" key="5">
    <source>
        <dbReference type="EMBL" id="SVA33240.1"/>
    </source>
</evidence>
<dbReference type="PROSITE" id="PS50893">
    <property type="entry name" value="ABC_TRANSPORTER_2"/>
    <property type="match status" value="1"/>
</dbReference>
<keyword evidence="2" id="KW-0547">Nucleotide-binding</keyword>
<evidence type="ECO:0000256" key="2">
    <source>
        <dbReference type="ARBA" id="ARBA00022741"/>
    </source>
</evidence>
<dbReference type="GO" id="GO:0016887">
    <property type="term" value="F:ATP hydrolysis activity"/>
    <property type="evidence" value="ECO:0007669"/>
    <property type="project" value="InterPro"/>
</dbReference>
<dbReference type="SMART" id="SM00382">
    <property type="entry name" value="AAA"/>
    <property type="match status" value="1"/>
</dbReference>
<accession>A0A381UYR0</accession>
<feature type="non-terminal residue" evidence="5">
    <location>
        <position position="1"/>
    </location>
</feature>
<organism evidence="5">
    <name type="scientific">marine metagenome</name>
    <dbReference type="NCBI Taxonomy" id="408172"/>
    <lineage>
        <taxon>unclassified sequences</taxon>
        <taxon>metagenomes</taxon>
        <taxon>ecological metagenomes</taxon>
    </lineage>
</organism>
<dbReference type="GO" id="GO:0005524">
    <property type="term" value="F:ATP binding"/>
    <property type="evidence" value="ECO:0007669"/>
    <property type="project" value="UniProtKB-KW"/>
</dbReference>
<keyword evidence="1" id="KW-0813">Transport</keyword>
<proteinExistence type="predicted"/>
<dbReference type="InterPro" id="IPR003593">
    <property type="entry name" value="AAA+_ATPase"/>
</dbReference>
<dbReference type="InterPro" id="IPR003439">
    <property type="entry name" value="ABC_transporter-like_ATP-bd"/>
</dbReference>
<name>A0A381UYR0_9ZZZZ</name>
<gene>
    <name evidence="5" type="ORF">METZ01_LOCUS86094</name>
</gene>
<evidence type="ECO:0000256" key="1">
    <source>
        <dbReference type="ARBA" id="ARBA00022448"/>
    </source>
</evidence>
<dbReference type="AlphaFoldDB" id="A0A381UYR0"/>
<dbReference type="Gene3D" id="3.40.50.300">
    <property type="entry name" value="P-loop containing nucleotide triphosphate hydrolases"/>
    <property type="match status" value="1"/>
</dbReference>